<feature type="chain" id="PRO_5047547882" description="Lipoprotein" evidence="2">
    <location>
        <begin position="23"/>
        <end position="219"/>
    </location>
</feature>
<keyword evidence="2" id="KW-0732">Signal</keyword>
<evidence type="ECO:0000256" key="2">
    <source>
        <dbReference type="SAM" id="SignalP"/>
    </source>
</evidence>
<evidence type="ECO:0000313" key="4">
    <source>
        <dbReference type="Proteomes" id="UP000829992"/>
    </source>
</evidence>
<evidence type="ECO:0000256" key="1">
    <source>
        <dbReference type="SAM" id="MobiDB-lite"/>
    </source>
</evidence>
<feature type="region of interest" description="Disordered" evidence="1">
    <location>
        <begin position="24"/>
        <end position="65"/>
    </location>
</feature>
<dbReference type="PROSITE" id="PS51257">
    <property type="entry name" value="PROKAR_LIPOPROTEIN"/>
    <property type="match status" value="1"/>
</dbReference>
<dbReference type="RefSeq" id="WP_249589619.1">
    <property type="nucleotide sequence ID" value="NZ_BAAAQL010000026.1"/>
</dbReference>
<gene>
    <name evidence="3" type="ORF">M4V62_25945</name>
</gene>
<evidence type="ECO:0000313" key="3">
    <source>
        <dbReference type="EMBL" id="UQT58246.1"/>
    </source>
</evidence>
<feature type="compositionally biased region" description="Basic and acidic residues" evidence="1">
    <location>
        <begin position="29"/>
        <end position="48"/>
    </location>
</feature>
<proteinExistence type="predicted"/>
<protein>
    <recommendedName>
        <fullName evidence="5">Lipoprotein</fullName>
    </recommendedName>
</protein>
<dbReference type="EMBL" id="CP097289">
    <property type="protein sequence ID" value="UQT58246.1"/>
    <property type="molecule type" value="Genomic_DNA"/>
</dbReference>
<reference evidence="3 4" key="1">
    <citation type="submission" date="2022-05" db="EMBL/GenBank/DDBJ databases">
        <authorList>
            <person name="Zhou X."/>
            <person name="Li K."/>
            <person name="Man Y."/>
        </authorList>
    </citation>
    <scope>NUCLEOTIDE SEQUENCE [LARGE SCALE GENOMIC DNA]</scope>
    <source>
        <strain evidence="3 4">MS405</strain>
    </source>
</reference>
<sequence length="219" mass="23429">MNRRPTLLAAATLTAAAVLSLAACGGGDGDSKENDKIAGAESGEKRESPSPTASDDGIERPEIKLPKDVKDVFEGGKTGDAKKDAVLADNARRISSLTEAVTVDAKEHPALKFYSSGDALLSAADYAQGYYKKGKSFVGTTRYYDREVTFLKGGAAAVTYCMDATKTYPKDRKTGTVDRSIPASDQDYSFYNTRLEENEDGVWQTTTVLATAAAKRCMP</sequence>
<name>A0ABY4PWR7_9ACTN</name>
<keyword evidence="4" id="KW-1185">Reference proteome</keyword>
<evidence type="ECO:0008006" key="5">
    <source>
        <dbReference type="Google" id="ProtNLM"/>
    </source>
</evidence>
<organism evidence="3 4">
    <name type="scientific">Streptomyces durmitorensis</name>
    <dbReference type="NCBI Taxonomy" id="319947"/>
    <lineage>
        <taxon>Bacteria</taxon>
        <taxon>Bacillati</taxon>
        <taxon>Actinomycetota</taxon>
        <taxon>Actinomycetes</taxon>
        <taxon>Kitasatosporales</taxon>
        <taxon>Streptomycetaceae</taxon>
        <taxon>Streptomyces</taxon>
    </lineage>
</organism>
<feature type="signal peptide" evidence="2">
    <location>
        <begin position="1"/>
        <end position="22"/>
    </location>
</feature>
<accession>A0ABY4PWR7</accession>
<dbReference type="Proteomes" id="UP000829992">
    <property type="component" value="Chromosome"/>
</dbReference>